<dbReference type="EMBL" id="CAMXCT010006653">
    <property type="protein sequence ID" value="CAI4017724.1"/>
    <property type="molecule type" value="Genomic_DNA"/>
</dbReference>
<dbReference type="AlphaFoldDB" id="A0A9P1M3F8"/>
<evidence type="ECO:0000256" key="1">
    <source>
        <dbReference type="SAM" id="MobiDB-lite"/>
    </source>
</evidence>
<keyword evidence="4" id="KW-1185">Reference proteome</keyword>
<keyword evidence="3" id="KW-0695">RNA-directed DNA polymerase</keyword>
<evidence type="ECO:0000313" key="3">
    <source>
        <dbReference type="EMBL" id="CAL4805036.1"/>
    </source>
</evidence>
<gene>
    <name evidence="2" type="ORF">C1SCF055_LOCUS42346</name>
</gene>
<evidence type="ECO:0000313" key="2">
    <source>
        <dbReference type="EMBL" id="CAI4017724.1"/>
    </source>
</evidence>
<dbReference type="EMBL" id="CAMXCT020006653">
    <property type="protein sequence ID" value="CAL1171099.1"/>
    <property type="molecule type" value="Genomic_DNA"/>
</dbReference>
<accession>A0A9P1M3F8</accession>
<comment type="caution">
    <text evidence="2">The sequence shown here is derived from an EMBL/GenBank/DDBJ whole genome shotgun (WGS) entry which is preliminary data.</text>
</comment>
<proteinExistence type="predicted"/>
<dbReference type="OrthoDB" id="444335at2759"/>
<sequence>MPPLPAAEGSNEGLPDKLNRYLPIAIPVQCLTEPAWLPVWDKLRAEQGLMASGKSGGNFPVMPSPAVGGGWSQAQLNVTPAGEWLRLLVDLIGKVAGGSFDPDLTRPDPASQKGGSKGTFMRDFSQCNADDALPPPSANARLQSGEQPSKKVKAVLGAKRLLLMERVAKSINWPDTTLFQEMAQGFRLVGQATKSNIFQPGIKAASMSEEQLMKDAKFLKPALLGKIRASRGDAHSKELYELTESEALDKGWLSGPYTALEMDERFSGRWLPVRRFAVIQKEKLRPIDDLKENRVNETFSSTERASLYALDHLVWISIFLARLYTVGGEFNFELEDGTQLSGFVHKDWIEAGVDLKVTAMDLKSAYKQLPLSPLDSDKAVISLWSEQHQDVRCFECATLPFGASASVHNFLRVSAFLQAAGCALGLLWTSYFDDFPMVSHAMHTTSTLACAKGLMSLFGFVYSEEKLAPFDYTAEILGVVVDLSKASQRKISISNKPSRVEELNLALKDILKAGVVVPNQLPSVLGKTSICRLPRVGASWQAGLG</sequence>
<dbReference type="InterPro" id="IPR043502">
    <property type="entry name" value="DNA/RNA_pol_sf"/>
</dbReference>
<reference evidence="3 4" key="2">
    <citation type="submission" date="2024-05" db="EMBL/GenBank/DDBJ databases">
        <authorList>
            <person name="Chen Y."/>
            <person name="Shah S."/>
            <person name="Dougan E. K."/>
            <person name="Thang M."/>
            <person name="Chan C."/>
        </authorList>
    </citation>
    <scope>NUCLEOTIDE SEQUENCE [LARGE SCALE GENOMIC DNA]</scope>
</reference>
<dbReference type="Proteomes" id="UP001152797">
    <property type="component" value="Unassembled WGS sequence"/>
</dbReference>
<reference evidence="2" key="1">
    <citation type="submission" date="2022-10" db="EMBL/GenBank/DDBJ databases">
        <authorList>
            <person name="Chen Y."/>
            <person name="Dougan E. K."/>
            <person name="Chan C."/>
            <person name="Rhodes N."/>
            <person name="Thang M."/>
        </authorList>
    </citation>
    <scope>NUCLEOTIDE SEQUENCE</scope>
</reference>
<keyword evidence="3" id="KW-0548">Nucleotidyltransferase</keyword>
<keyword evidence="3" id="KW-0808">Transferase</keyword>
<dbReference type="GO" id="GO:0003964">
    <property type="term" value="F:RNA-directed DNA polymerase activity"/>
    <property type="evidence" value="ECO:0007669"/>
    <property type="project" value="UniProtKB-KW"/>
</dbReference>
<dbReference type="EMBL" id="CAMXCT030006653">
    <property type="protein sequence ID" value="CAL4805036.1"/>
    <property type="molecule type" value="Genomic_DNA"/>
</dbReference>
<name>A0A9P1M3F8_9DINO</name>
<dbReference type="SUPFAM" id="SSF56672">
    <property type="entry name" value="DNA/RNA polymerases"/>
    <property type="match status" value="1"/>
</dbReference>
<protein>
    <submittedName>
        <fullName evidence="3">Reverse transcriptase domain-containing protein</fullName>
    </submittedName>
</protein>
<feature type="region of interest" description="Disordered" evidence="1">
    <location>
        <begin position="100"/>
        <end position="151"/>
    </location>
</feature>
<evidence type="ECO:0000313" key="4">
    <source>
        <dbReference type="Proteomes" id="UP001152797"/>
    </source>
</evidence>
<organism evidence="2">
    <name type="scientific">Cladocopium goreaui</name>
    <dbReference type="NCBI Taxonomy" id="2562237"/>
    <lineage>
        <taxon>Eukaryota</taxon>
        <taxon>Sar</taxon>
        <taxon>Alveolata</taxon>
        <taxon>Dinophyceae</taxon>
        <taxon>Suessiales</taxon>
        <taxon>Symbiodiniaceae</taxon>
        <taxon>Cladocopium</taxon>
    </lineage>
</organism>